<evidence type="ECO:0000313" key="2">
    <source>
        <dbReference type="EMBL" id="NVO57233.1"/>
    </source>
</evidence>
<gene>
    <name evidence="2" type="ORF">HW561_15680</name>
</gene>
<name>A0ABX2PSS8_9RHOB</name>
<organism evidence="2 3">
    <name type="scientific">Ruegeria haliotis</name>
    <dbReference type="NCBI Taxonomy" id="2747601"/>
    <lineage>
        <taxon>Bacteria</taxon>
        <taxon>Pseudomonadati</taxon>
        <taxon>Pseudomonadota</taxon>
        <taxon>Alphaproteobacteria</taxon>
        <taxon>Rhodobacterales</taxon>
        <taxon>Roseobacteraceae</taxon>
        <taxon>Ruegeria</taxon>
    </lineage>
</organism>
<keyword evidence="3" id="KW-1185">Reference proteome</keyword>
<protein>
    <submittedName>
        <fullName evidence="2">Uncharacterized protein</fullName>
    </submittedName>
</protein>
<dbReference type="Proteomes" id="UP000630805">
    <property type="component" value="Unassembled WGS sequence"/>
</dbReference>
<keyword evidence="1" id="KW-0732">Signal</keyword>
<proteinExistence type="predicted"/>
<sequence>MTRYLTASAAALATSLSLGTAALADTTPDLRGKWTGTYNTVQPSHYYKGDEPRFNQAEWVVDIQKQEDNVFWGPSKWRSQDNDLWHEYEVTGSISLDGSGKIGIVETSPLVIGANALIDAQYKDGMIYADFRSLRNGTTYSVVLERQVN</sequence>
<evidence type="ECO:0000313" key="3">
    <source>
        <dbReference type="Proteomes" id="UP000630805"/>
    </source>
</evidence>
<dbReference type="RefSeq" id="WP_176866286.1">
    <property type="nucleotide sequence ID" value="NZ_JABXWT010000010.1"/>
</dbReference>
<comment type="caution">
    <text evidence="2">The sequence shown here is derived from an EMBL/GenBank/DDBJ whole genome shotgun (WGS) entry which is preliminary data.</text>
</comment>
<feature type="chain" id="PRO_5045893475" evidence="1">
    <location>
        <begin position="25"/>
        <end position="149"/>
    </location>
</feature>
<accession>A0ABX2PSS8</accession>
<dbReference type="EMBL" id="JABXWT010000010">
    <property type="protein sequence ID" value="NVO57233.1"/>
    <property type="molecule type" value="Genomic_DNA"/>
</dbReference>
<feature type="signal peptide" evidence="1">
    <location>
        <begin position="1"/>
        <end position="24"/>
    </location>
</feature>
<reference evidence="2 3" key="1">
    <citation type="submission" date="2020-06" db="EMBL/GenBank/DDBJ databases">
        <authorList>
            <person name="Cao W.R."/>
        </authorList>
    </citation>
    <scope>NUCLEOTIDE SEQUENCE [LARGE SCALE GENOMIC DNA]</scope>
    <source>
        <strain evidence="2 3">B1Z28</strain>
    </source>
</reference>
<evidence type="ECO:0000256" key="1">
    <source>
        <dbReference type="SAM" id="SignalP"/>
    </source>
</evidence>